<gene>
    <name evidence="5" type="ORF">HUT08_17805</name>
</gene>
<name>A0A7H8N9F0_9ACTN</name>
<feature type="region of interest" description="Disordered" evidence="3">
    <location>
        <begin position="136"/>
        <end position="163"/>
    </location>
</feature>
<dbReference type="Gene3D" id="3.30.230.10">
    <property type="match status" value="1"/>
</dbReference>
<accession>A0A7H8N9F0</accession>
<evidence type="ECO:0000256" key="2">
    <source>
        <dbReference type="ARBA" id="ARBA00023134"/>
    </source>
</evidence>
<dbReference type="Pfam" id="PF03764">
    <property type="entry name" value="EFG_IV"/>
    <property type="match status" value="1"/>
</dbReference>
<evidence type="ECO:0000259" key="4">
    <source>
        <dbReference type="SMART" id="SM00889"/>
    </source>
</evidence>
<sequence length="163" mass="16823">MTGTPAPVPGLPVPVRDVSVRVLKNIGGCGPYAYVVARFEPPDPRDGPPGPDGLELLNAVPERHLPTEFLPALRSGLVAGLDGVAATVLLTDGGFHEVDSSEPGFRLAGRCAGRAALIGAGLLPPHEAASLPWTTWPGRPWLGPKRRAGRKVRGTGRPGAGGP</sequence>
<dbReference type="SMART" id="SM00889">
    <property type="entry name" value="EFG_IV"/>
    <property type="match status" value="1"/>
</dbReference>
<evidence type="ECO:0000256" key="1">
    <source>
        <dbReference type="ARBA" id="ARBA00022741"/>
    </source>
</evidence>
<proteinExistence type="predicted"/>
<dbReference type="EMBL" id="CP054929">
    <property type="protein sequence ID" value="QKW51081.1"/>
    <property type="molecule type" value="Genomic_DNA"/>
</dbReference>
<dbReference type="RefSeq" id="WP_176162806.1">
    <property type="nucleotide sequence ID" value="NZ_CP054929.1"/>
</dbReference>
<dbReference type="InterPro" id="IPR020568">
    <property type="entry name" value="Ribosomal_Su5_D2-typ_SF"/>
</dbReference>
<reference evidence="5 6" key="1">
    <citation type="submission" date="2020-06" db="EMBL/GenBank/DDBJ databases">
        <title>Genome mining for natural products.</title>
        <authorList>
            <person name="Zhang B."/>
            <person name="Shi J."/>
            <person name="Ge H."/>
        </authorList>
    </citation>
    <scope>NUCLEOTIDE SEQUENCE [LARGE SCALE GENOMIC DNA]</scope>
    <source>
        <strain evidence="5 6">NA00687</strain>
    </source>
</reference>
<dbReference type="AlphaFoldDB" id="A0A7H8N9F0"/>
<dbReference type="InterPro" id="IPR014721">
    <property type="entry name" value="Ribsml_uS5_D2-typ_fold_subgr"/>
</dbReference>
<dbReference type="GO" id="GO:0005525">
    <property type="term" value="F:GTP binding"/>
    <property type="evidence" value="ECO:0007669"/>
    <property type="project" value="UniProtKB-KW"/>
</dbReference>
<keyword evidence="1" id="KW-0547">Nucleotide-binding</keyword>
<evidence type="ECO:0000256" key="3">
    <source>
        <dbReference type="SAM" id="MobiDB-lite"/>
    </source>
</evidence>
<feature type="compositionally biased region" description="Basic residues" evidence="3">
    <location>
        <begin position="144"/>
        <end position="154"/>
    </location>
</feature>
<protein>
    <recommendedName>
        <fullName evidence="4">Translation elongation factor EFG/EF2 domain-containing protein</fullName>
    </recommendedName>
</protein>
<keyword evidence="2" id="KW-0342">GTP-binding</keyword>
<keyword evidence="6" id="KW-1185">Reference proteome</keyword>
<evidence type="ECO:0000313" key="6">
    <source>
        <dbReference type="Proteomes" id="UP000509303"/>
    </source>
</evidence>
<dbReference type="Proteomes" id="UP000509303">
    <property type="component" value="Chromosome"/>
</dbReference>
<feature type="domain" description="Translation elongation factor EFG/EF2" evidence="4">
    <location>
        <begin position="7"/>
        <end position="121"/>
    </location>
</feature>
<dbReference type="SUPFAM" id="SSF54211">
    <property type="entry name" value="Ribosomal protein S5 domain 2-like"/>
    <property type="match status" value="1"/>
</dbReference>
<evidence type="ECO:0000313" key="5">
    <source>
        <dbReference type="EMBL" id="QKW51081.1"/>
    </source>
</evidence>
<organism evidence="5 6">
    <name type="scientific">Streptomyces buecherae</name>
    <dbReference type="NCBI Taxonomy" id="2763006"/>
    <lineage>
        <taxon>Bacteria</taxon>
        <taxon>Bacillati</taxon>
        <taxon>Actinomycetota</taxon>
        <taxon>Actinomycetes</taxon>
        <taxon>Kitasatosporales</taxon>
        <taxon>Streptomycetaceae</taxon>
        <taxon>Streptomyces</taxon>
    </lineage>
</organism>
<dbReference type="InterPro" id="IPR005517">
    <property type="entry name" value="Transl_elong_EFG/EF2_IV"/>
</dbReference>